<reference evidence="12 14" key="2">
    <citation type="submission" date="2020-07" db="EMBL/GenBank/DDBJ databases">
        <title>Sequencing the genomes of 1000 actinobacteria strains.</title>
        <authorList>
            <person name="Klenk H.-P."/>
        </authorList>
    </citation>
    <scope>NUCLEOTIDE SEQUENCE [LARGE SCALE GENOMIC DNA]</scope>
    <source>
        <strain evidence="12 14">DSM 10309</strain>
    </source>
</reference>
<proteinExistence type="predicted"/>
<dbReference type="InterPro" id="IPR005482">
    <property type="entry name" value="Biotin_COase_C"/>
</dbReference>
<dbReference type="Pfam" id="PF00289">
    <property type="entry name" value="Biotin_carb_N"/>
    <property type="match status" value="1"/>
</dbReference>
<dbReference type="Pfam" id="PF02785">
    <property type="entry name" value="Biotin_carb_C"/>
    <property type="match status" value="1"/>
</dbReference>
<keyword evidence="6" id="KW-0092">Biotin</keyword>
<evidence type="ECO:0000256" key="4">
    <source>
        <dbReference type="ARBA" id="ARBA00022741"/>
    </source>
</evidence>
<evidence type="ECO:0000256" key="1">
    <source>
        <dbReference type="ARBA" id="ARBA00003761"/>
    </source>
</evidence>
<reference evidence="11 13" key="1">
    <citation type="submission" date="2019-07" db="EMBL/GenBank/DDBJ databases">
        <title>Whole genome shotgun sequence of Frigoribacterium faeni NBRC 103066.</title>
        <authorList>
            <person name="Hosoyama A."/>
            <person name="Uohara A."/>
            <person name="Ohji S."/>
            <person name="Ichikawa N."/>
        </authorList>
    </citation>
    <scope>NUCLEOTIDE SEQUENCE [LARGE SCALE GENOMIC DNA]</scope>
    <source>
        <strain evidence="11 13">NBRC 103066</strain>
    </source>
</reference>
<evidence type="ECO:0000313" key="11">
    <source>
        <dbReference type="EMBL" id="GEK84707.1"/>
    </source>
</evidence>
<dbReference type="InterPro" id="IPR011054">
    <property type="entry name" value="Rudment_hybrid_motif"/>
</dbReference>
<dbReference type="PANTHER" id="PTHR48095">
    <property type="entry name" value="PYRUVATE CARBOXYLASE SUBUNIT A"/>
    <property type="match status" value="1"/>
</dbReference>
<dbReference type="OrthoDB" id="5098358at2"/>
<dbReference type="Proteomes" id="UP000522688">
    <property type="component" value="Unassembled WGS sequence"/>
</dbReference>
<dbReference type="EMBL" id="JACGWW010000001">
    <property type="protein sequence ID" value="MBA8813039.1"/>
    <property type="molecule type" value="Genomic_DNA"/>
</dbReference>
<feature type="domain" description="Biotin carboxylation" evidence="10">
    <location>
        <begin position="1"/>
        <end position="444"/>
    </location>
</feature>
<evidence type="ECO:0000256" key="8">
    <source>
        <dbReference type="PROSITE-ProRule" id="PRU00409"/>
    </source>
</evidence>
<name>A0A7W3JHN7_9MICO</name>
<evidence type="ECO:0000259" key="9">
    <source>
        <dbReference type="PROSITE" id="PS50975"/>
    </source>
</evidence>
<evidence type="ECO:0000313" key="12">
    <source>
        <dbReference type="EMBL" id="MBA8813039.1"/>
    </source>
</evidence>
<dbReference type="Pfam" id="PF02786">
    <property type="entry name" value="CPSase_L_D2"/>
    <property type="match status" value="1"/>
</dbReference>
<gene>
    <name evidence="12" type="ORF">FB463_001263</name>
    <name evidence="11" type="ORF">FFA01_30160</name>
</gene>
<evidence type="ECO:0000313" key="13">
    <source>
        <dbReference type="Proteomes" id="UP000321154"/>
    </source>
</evidence>
<dbReference type="InterPro" id="IPR051602">
    <property type="entry name" value="ACC_Biotin_Carboxylase"/>
</dbReference>
<evidence type="ECO:0000256" key="3">
    <source>
        <dbReference type="ARBA" id="ARBA00022598"/>
    </source>
</evidence>
<dbReference type="PROSITE" id="PS50975">
    <property type="entry name" value="ATP_GRASP"/>
    <property type="match status" value="1"/>
</dbReference>
<evidence type="ECO:0000259" key="10">
    <source>
        <dbReference type="PROSITE" id="PS50979"/>
    </source>
</evidence>
<dbReference type="InterPro" id="IPR005479">
    <property type="entry name" value="CPAse_ATP-bd"/>
</dbReference>
<dbReference type="PROSITE" id="PS50979">
    <property type="entry name" value="BC"/>
    <property type="match status" value="1"/>
</dbReference>
<dbReference type="SUPFAM" id="SSF51246">
    <property type="entry name" value="Rudiment single hybrid motif"/>
    <property type="match status" value="1"/>
</dbReference>
<keyword evidence="5 8" id="KW-0067">ATP-binding</keyword>
<dbReference type="Gene3D" id="3.30.470.20">
    <property type="entry name" value="ATP-grasp fold, B domain"/>
    <property type="match status" value="1"/>
</dbReference>
<dbReference type="EC" id="6.3.4.14" evidence="2"/>
<dbReference type="GO" id="GO:0046872">
    <property type="term" value="F:metal ion binding"/>
    <property type="evidence" value="ECO:0007669"/>
    <property type="project" value="InterPro"/>
</dbReference>
<keyword evidence="3 12" id="KW-0436">Ligase</keyword>
<evidence type="ECO:0000256" key="7">
    <source>
        <dbReference type="ARBA" id="ARBA00048600"/>
    </source>
</evidence>
<dbReference type="InterPro" id="IPR013815">
    <property type="entry name" value="ATP_grasp_subdomain_1"/>
</dbReference>
<dbReference type="InterPro" id="IPR011764">
    <property type="entry name" value="Biotin_carboxylation_dom"/>
</dbReference>
<dbReference type="SUPFAM" id="SSF52440">
    <property type="entry name" value="PreATP-grasp domain"/>
    <property type="match status" value="1"/>
</dbReference>
<dbReference type="Gene3D" id="3.30.1490.20">
    <property type="entry name" value="ATP-grasp fold, A domain"/>
    <property type="match status" value="1"/>
</dbReference>
<comment type="function">
    <text evidence="1">This protein is a component of the acetyl coenzyme A carboxylase complex; first, biotin carboxylase catalyzes the carboxylation of the carrier protein and then the transcarboxylase transfers the carboxyl group to form malonyl-CoA.</text>
</comment>
<feature type="domain" description="ATP-grasp" evidence="9">
    <location>
        <begin position="121"/>
        <end position="316"/>
    </location>
</feature>
<evidence type="ECO:0000256" key="2">
    <source>
        <dbReference type="ARBA" id="ARBA00013263"/>
    </source>
</evidence>
<dbReference type="SUPFAM" id="SSF56059">
    <property type="entry name" value="Glutathione synthetase ATP-binding domain-like"/>
    <property type="match status" value="1"/>
</dbReference>
<keyword evidence="4 8" id="KW-0547">Nucleotide-binding</keyword>
<comment type="caution">
    <text evidence="12">The sequence shown here is derived from an EMBL/GenBank/DDBJ whole genome shotgun (WGS) entry which is preliminary data.</text>
</comment>
<dbReference type="AlphaFoldDB" id="A0A7W3JHN7"/>
<dbReference type="RefSeq" id="WP_146857022.1">
    <property type="nucleotide sequence ID" value="NZ_BAAAHR010000002.1"/>
</dbReference>
<dbReference type="PANTHER" id="PTHR48095:SF2">
    <property type="entry name" value="BIOTIN CARBOXYLASE, CHLOROPLASTIC"/>
    <property type="match status" value="1"/>
</dbReference>
<evidence type="ECO:0000256" key="6">
    <source>
        <dbReference type="ARBA" id="ARBA00023267"/>
    </source>
</evidence>
<dbReference type="InterPro" id="IPR005481">
    <property type="entry name" value="BC-like_N"/>
</dbReference>
<dbReference type="InterPro" id="IPR011761">
    <property type="entry name" value="ATP-grasp"/>
</dbReference>
<comment type="catalytic activity">
    <reaction evidence="7">
        <text>N(6)-biotinyl-L-lysyl-[protein] + hydrogencarbonate + ATP = N(6)-carboxybiotinyl-L-lysyl-[protein] + ADP + phosphate + H(+)</text>
        <dbReference type="Rhea" id="RHEA:13501"/>
        <dbReference type="Rhea" id="RHEA-COMP:10505"/>
        <dbReference type="Rhea" id="RHEA-COMP:10506"/>
        <dbReference type="ChEBI" id="CHEBI:15378"/>
        <dbReference type="ChEBI" id="CHEBI:17544"/>
        <dbReference type="ChEBI" id="CHEBI:30616"/>
        <dbReference type="ChEBI" id="CHEBI:43474"/>
        <dbReference type="ChEBI" id="CHEBI:83144"/>
        <dbReference type="ChEBI" id="CHEBI:83145"/>
        <dbReference type="ChEBI" id="CHEBI:456216"/>
        <dbReference type="EC" id="6.3.4.14"/>
    </reaction>
</comment>
<dbReference type="EMBL" id="BJUV01000052">
    <property type="protein sequence ID" value="GEK84707.1"/>
    <property type="molecule type" value="Genomic_DNA"/>
</dbReference>
<protein>
    <recommendedName>
        <fullName evidence="2">biotin carboxylase</fullName>
        <ecNumber evidence="2">6.3.4.14</ecNumber>
    </recommendedName>
</protein>
<evidence type="ECO:0000313" key="14">
    <source>
        <dbReference type="Proteomes" id="UP000522688"/>
    </source>
</evidence>
<dbReference type="GO" id="GO:0004075">
    <property type="term" value="F:biotin carboxylase activity"/>
    <property type="evidence" value="ECO:0007669"/>
    <property type="project" value="UniProtKB-EC"/>
</dbReference>
<dbReference type="GO" id="GO:0005524">
    <property type="term" value="F:ATP binding"/>
    <property type="evidence" value="ECO:0007669"/>
    <property type="project" value="UniProtKB-UniRule"/>
</dbReference>
<dbReference type="InterPro" id="IPR016185">
    <property type="entry name" value="PreATP-grasp_dom_sf"/>
</dbReference>
<sequence length="504" mass="52432">MKKVLIAERGEIAVRIAGACAELELGSVSVYADDDADALHVTSADEAWALPTGGAVDPYLDMDALVDVAQRSGADTVHPGCGPLSENAEFARRVVAAGLTWVGPDPETMEVLGDKIAARALADSVGAALVVGTAGPIDTADEAVAFAQKHGLPIALKAAHGGGGLGLRVARRLDEVSDLFDSAVREAVAVFGRGECFVEQYLDRPRHVEAQLLGDGRGGIVVIDVRDCSVQRRHQKLVAESPAPFLTGEQIETVVDTARSIAAAVSYRGAGTVEFLVSRSGVVSFLEFGTALAVEHASTEQTTGVDLVRHQLLIADDRPIEAVDRPSPRGHSLTFRVTAEDPGRGFLPAPAVVSALALPGGPGVRIDSGVVVGGAVPAGRDSLLLTVTVTGRDRDGAIRRARRCLTALTVEGPATSLPFHRLLLDEPAFTAPEGRTGVHTRWIETELDGLELLAVPTPGSPRATATLRTWVEVDGRRVAIGLPAAVTTADVVAALTAAVVAPEA</sequence>
<evidence type="ECO:0000256" key="5">
    <source>
        <dbReference type="ARBA" id="ARBA00022840"/>
    </source>
</evidence>
<dbReference type="Gene3D" id="3.40.50.20">
    <property type="match status" value="1"/>
</dbReference>
<keyword evidence="13" id="KW-1185">Reference proteome</keyword>
<accession>A0A7W3JHN7</accession>
<dbReference type="SMART" id="SM00878">
    <property type="entry name" value="Biotin_carb_C"/>
    <property type="match status" value="1"/>
</dbReference>
<dbReference type="Proteomes" id="UP000321154">
    <property type="component" value="Unassembled WGS sequence"/>
</dbReference>
<organism evidence="12 14">
    <name type="scientific">Frigoribacterium faeni</name>
    <dbReference type="NCBI Taxonomy" id="145483"/>
    <lineage>
        <taxon>Bacteria</taxon>
        <taxon>Bacillati</taxon>
        <taxon>Actinomycetota</taxon>
        <taxon>Actinomycetes</taxon>
        <taxon>Micrococcales</taxon>
        <taxon>Microbacteriaceae</taxon>
        <taxon>Frigoribacterium</taxon>
    </lineage>
</organism>